<evidence type="ECO:0008006" key="5">
    <source>
        <dbReference type="Google" id="ProtNLM"/>
    </source>
</evidence>
<feature type="chain" id="PRO_5032707564" description="Porin" evidence="2">
    <location>
        <begin position="29"/>
        <end position="93"/>
    </location>
</feature>
<comment type="caution">
    <text evidence="3">The sequence shown here is derived from an EMBL/GenBank/DDBJ whole genome shotgun (WGS) entry which is preliminary data.</text>
</comment>
<name>A0A838BUD5_9HYPH</name>
<keyword evidence="4" id="KW-1185">Reference proteome</keyword>
<accession>A0A838BUD5</accession>
<proteinExistence type="predicted"/>
<dbReference type="Proteomes" id="UP000572984">
    <property type="component" value="Unassembled WGS sequence"/>
</dbReference>
<dbReference type="EMBL" id="JACDXJ010000002">
    <property type="protein sequence ID" value="MBA1158958.1"/>
    <property type="molecule type" value="Genomic_DNA"/>
</dbReference>
<keyword evidence="2" id="KW-0732">Signal</keyword>
<dbReference type="AlphaFoldDB" id="A0A838BUD5"/>
<evidence type="ECO:0000256" key="2">
    <source>
        <dbReference type="SAM" id="SignalP"/>
    </source>
</evidence>
<feature type="signal peptide" evidence="2">
    <location>
        <begin position="1"/>
        <end position="28"/>
    </location>
</feature>
<dbReference type="RefSeq" id="WP_181054546.1">
    <property type="nucleotide sequence ID" value="NZ_JACDXJ010000002.1"/>
</dbReference>
<feature type="region of interest" description="Disordered" evidence="1">
    <location>
        <begin position="66"/>
        <end position="93"/>
    </location>
</feature>
<feature type="compositionally biased region" description="Basic and acidic residues" evidence="1">
    <location>
        <begin position="79"/>
        <end position="93"/>
    </location>
</feature>
<reference evidence="3 4" key="1">
    <citation type="submission" date="2020-07" db="EMBL/GenBank/DDBJ databases">
        <title>Draft genome and description of Microvirga mediterraneensis Marseille-Q2068 sp. nov.</title>
        <authorList>
            <person name="Boxberger M."/>
        </authorList>
    </citation>
    <scope>NUCLEOTIDE SEQUENCE [LARGE SCALE GENOMIC DNA]</scope>
    <source>
        <strain evidence="3 4">Marseille-Q2068</strain>
    </source>
</reference>
<protein>
    <recommendedName>
        <fullName evidence="5">Porin</fullName>
    </recommendedName>
</protein>
<evidence type="ECO:0000313" key="3">
    <source>
        <dbReference type="EMBL" id="MBA1158958.1"/>
    </source>
</evidence>
<evidence type="ECO:0000256" key="1">
    <source>
        <dbReference type="SAM" id="MobiDB-lite"/>
    </source>
</evidence>
<evidence type="ECO:0000313" key="4">
    <source>
        <dbReference type="Proteomes" id="UP000572984"/>
    </source>
</evidence>
<sequence length="93" mass="9538">MLKRAFPSALIAAVLGVAASGSSVPDFAQNVPARCLPQEMRAGLLPDECGGIVTFGVNGPMVLSGQAPDIEATGSINRNGRDSSVEGSREHSE</sequence>
<gene>
    <name evidence="3" type="ORF">H0S73_22940</name>
</gene>
<organism evidence="3 4">
    <name type="scientific">Microvirga mediterraneensis</name>
    <dbReference type="NCBI Taxonomy" id="2754695"/>
    <lineage>
        <taxon>Bacteria</taxon>
        <taxon>Pseudomonadati</taxon>
        <taxon>Pseudomonadota</taxon>
        <taxon>Alphaproteobacteria</taxon>
        <taxon>Hyphomicrobiales</taxon>
        <taxon>Methylobacteriaceae</taxon>
        <taxon>Microvirga</taxon>
    </lineage>
</organism>